<dbReference type="Gene3D" id="3.30.1930.10">
    <property type="entry name" value="capsid protein of prophage domain"/>
    <property type="match status" value="1"/>
</dbReference>
<organism evidence="1 2">
    <name type="scientific">Hafnia alvei</name>
    <dbReference type="NCBI Taxonomy" id="569"/>
    <lineage>
        <taxon>Bacteria</taxon>
        <taxon>Pseudomonadati</taxon>
        <taxon>Pseudomonadota</taxon>
        <taxon>Gammaproteobacteria</taxon>
        <taxon>Enterobacterales</taxon>
        <taxon>Hafniaceae</taxon>
        <taxon>Hafnia</taxon>
    </lineage>
</organism>
<name>A0A1C6YVH4_HAFAL</name>
<dbReference type="Pfam" id="PF03864">
    <property type="entry name" value="Phage_cap_E"/>
    <property type="match status" value="1"/>
</dbReference>
<dbReference type="Gene3D" id="3.15.30.10">
    <property type="entry name" value="putative capsid protein of prophage domain like"/>
    <property type="match status" value="1"/>
</dbReference>
<dbReference type="HAMAP" id="MF_04133">
    <property type="entry name" value="CAPSID_LAMBDA"/>
    <property type="match status" value="1"/>
</dbReference>
<proteinExistence type="inferred from homology"/>
<sequence length="345" mass="38629">MPVSLFSTSKLIAVTEKKFKFDPLFLSLFFRETYEFDTEKVDLTQIPGEVAMAVYISPTINGKIERTRGGVQTQFQPGYVKPKHEINPKMLLRRLPDEDPMLLQDPVYRRKRLIMQNLKDEELAIQQVEEKQAVDGVLFGKFVMNGEQFDAVEVDMQRSAANNITQAGAAGWSKQDKATYDPTADIEQYALNAAGAINIMVMDPKAWALFTSFDKVQKKLDTRRGSVAYLETALKDLNKVVSIKGMYGDVAIVVYSGQYIDPKTQKKTNFLPDNTLVLGNTEARGIRTYGALQDAEALAAGITKARRYPKNWITTGDPAREYTMTQSAPLMLLADADEFVVVTLA</sequence>
<gene>
    <name evidence="1" type="ORF">BN1044_00291</name>
</gene>
<dbReference type="InterPro" id="IPR005564">
    <property type="entry name" value="Major_capsid_GpE"/>
</dbReference>
<protein>
    <submittedName>
        <fullName evidence="1">Phage major capsid protein E</fullName>
    </submittedName>
</protein>
<evidence type="ECO:0000313" key="2">
    <source>
        <dbReference type="Proteomes" id="UP000094844"/>
    </source>
</evidence>
<dbReference type="AlphaFoldDB" id="A0A1C6YVH4"/>
<dbReference type="Proteomes" id="UP000094844">
    <property type="component" value="Unassembled WGS sequence"/>
</dbReference>
<accession>A0A1C6YVH4</accession>
<reference evidence="1 2" key="1">
    <citation type="submission" date="2016-09" db="EMBL/GenBank/DDBJ databases">
        <authorList>
            <person name="Capua I."/>
            <person name="De Benedictis P."/>
            <person name="Joannis T."/>
            <person name="Lombin L.H."/>
            <person name="Cattoli G."/>
        </authorList>
    </citation>
    <scope>NUCLEOTIDE SEQUENCE [LARGE SCALE GENOMIC DNA]</scope>
    <source>
        <strain evidence="1 2">GB001</strain>
    </source>
</reference>
<dbReference type="EMBL" id="FMIQ01000006">
    <property type="protein sequence ID" value="SCM50843.1"/>
    <property type="molecule type" value="Genomic_DNA"/>
</dbReference>
<evidence type="ECO:0000313" key="1">
    <source>
        <dbReference type="EMBL" id="SCM50843.1"/>
    </source>
</evidence>
<dbReference type="RefSeq" id="WP_072307261.1">
    <property type="nucleotide sequence ID" value="NZ_FMIQ01000006.1"/>
</dbReference>
<dbReference type="OrthoDB" id="5449178at2"/>